<evidence type="ECO:0000313" key="11">
    <source>
        <dbReference type="Proteomes" id="UP000001887"/>
    </source>
</evidence>
<dbReference type="HOGENOM" id="CLU_055068_5_1_0"/>
<dbReference type="GO" id="GO:0016020">
    <property type="term" value="C:membrane"/>
    <property type="evidence" value="ECO:0007669"/>
    <property type="project" value="UniProtKB-SubCell"/>
</dbReference>
<feature type="transmembrane region" description="Helical" evidence="8">
    <location>
        <begin position="215"/>
        <end position="237"/>
    </location>
</feature>
<evidence type="ECO:0000313" key="10">
    <source>
        <dbReference type="EMBL" id="ADB14702.1"/>
    </source>
</evidence>
<sequence>MLPIGDDNHDRTIFPWVTVTLIVINALVFIGLQGAGSNDRFTNAFATVPREIATASDIVTQDRQVQVSTIDGPVLVTAPGLERTPIPVYLTLITAMFMHGSWAHLLGNMWFLWIFGDNIEQDLGRVRYTIFYLLTGLLAGLAHVFSDLSSTIPCLGASGAISGVLGAYLLLHWQRQVRVLVGYVQMQVPGFVAVGFWFVFQVIQGLGMLGGESGGVAYGAHIGGFVAGVALIYPFMIGRPPAETPTRSVGNSYQSPKQYDPHWDARHYR</sequence>
<dbReference type="PANTHER" id="PTHR43731">
    <property type="entry name" value="RHOMBOID PROTEASE"/>
    <property type="match status" value="1"/>
</dbReference>
<evidence type="ECO:0000256" key="3">
    <source>
        <dbReference type="ARBA" id="ARBA00022692"/>
    </source>
</evidence>
<comment type="subcellular location">
    <subcellularLocation>
        <location evidence="1">Membrane</location>
        <topology evidence="1">Multi-pass membrane protein</topology>
    </subcellularLocation>
</comment>
<feature type="transmembrane region" description="Helical" evidence="8">
    <location>
        <begin position="150"/>
        <end position="171"/>
    </location>
</feature>
<evidence type="ECO:0000256" key="6">
    <source>
        <dbReference type="ARBA" id="ARBA00023136"/>
    </source>
</evidence>
<evidence type="ECO:0000256" key="4">
    <source>
        <dbReference type="ARBA" id="ARBA00022801"/>
    </source>
</evidence>
<evidence type="ECO:0000256" key="2">
    <source>
        <dbReference type="ARBA" id="ARBA00009045"/>
    </source>
</evidence>
<feature type="transmembrane region" description="Helical" evidence="8">
    <location>
        <begin position="12"/>
        <end position="32"/>
    </location>
</feature>
<dbReference type="InterPro" id="IPR035952">
    <property type="entry name" value="Rhomboid-like_sf"/>
</dbReference>
<dbReference type="Gene3D" id="1.20.1540.10">
    <property type="entry name" value="Rhomboid-like"/>
    <property type="match status" value="1"/>
</dbReference>
<dbReference type="InterPro" id="IPR050925">
    <property type="entry name" value="Rhomboid_protease_S54"/>
</dbReference>
<feature type="compositionally biased region" description="Basic and acidic residues" evidence="7">
    <location>
        <begin position="259"/>
        <end position="269"/>
    </location>
</feature>
<feature type="compositionally biased region" description="Polar residues" evidence="7">
    <location>
        <begin position="245"/>
        <end position="257"/>
    </location>
</feature>
<dbReference type="OrthoDB" id="9813074at2"/>
<reference evidence="10 11" key="1">
    <citation type="journal article" date="2009" name="Stand. Genomic Sci.">
        <title>Complete genome sequence of Pirellula staleyi type strain (ATCC 27377).</title>
        <authorList>
            <person name="Clum A."/>
            <person name="Tindall B.J."/>
            <person name="Sikorski J."/>
            <person name="Ivanova N."/>
            <person name="Mavrommatis K."/>
            <person name="Lucas S."/>
            <person name="Glavina del Rio T."/>
            <person name="Nolan M."/>
            <person name="Chen F."/>
            <person name="Tice H."/>
            <person name="Pitluck S."/>
            <person name="Cheng J.F."/>
            <person name="Chertkov O."/>
            <person name="Brettin T."/>
            <person name="Han C."/>
            <person name="Detter J.C."/>
            <person name="Kuske C."/>
            <person name="Bruce D."/>
            <person name="Goodwin L."/>
            <person name="Ovchinikova G."/>
            <person name="Pati A."/>
            <person name="Mikhailova N."/>
            <person name="Chen A."/>
            <person name="Palaniappan K."/>
            <person name="Land M."/>
            <person name="Hauser L."/>
            <person name="Chang Y.J."/>
            <person name="Jeffries C.D."/>
            <person name="Chain P."/>
            <person name="Rohde M."/>
            <person name="Goker M."/>
            <person name="Bristow J."/>
            <person name="Eisen J.A."/>
            <person name="Markowitz V."/>
            <person name="Hugenholtz P."/>
            <person name="Kyrpides N.C."/>
            <person name="Klenk H.P."/>
            <person name="Lapidus A."/>
        </authorList>
    </citation>
    <scope>NUCLEOTIDE SEQUENCE [LARGE SCALE GENOMIC DNA]</scope>
    <source>
        <strain evidence="11">ATCC 27377 / DSM 6068 / ICPB 4128</strain>
    </source>
</reference>
<dbReference type="STRING" id="530564.Psta_0005"/>
<comment type="similarity">
    <text evidence="2">Belongs to the peptidase S54 family.</text>
</comment>
<keyword evidence="3 8" id="KW-0812">Transmembrane</keyword>
<dbReference type="MEROPS" id="S54.027"/>
<evidence type="ECO:0000256" key="1">
    <source>
        <dbReference type="ARBA" id="ARBA00004141"/>
    </source>
</evidence>
<dbReference type="EMBL" id="CP001848">
    <property type="protein sequence ID" value="ADB14702.1"/>
    <property type="molecule type" value="Genomic_DNA"/>
</dbReference>
<keyword evidence="11" id="KW-1185">Reference proteome</keyword>
<evidence type="ECO:0000256" key="5">
    <source>
        <dbReference type="ARBA" id="ARBA00022989"/>
    </source>
</evidence>
<feature type="transmembrane region" description="Helical" evidence="8">
    <location>
        <begin position="183"/>
        <end position="203"/>
    </location>
</feature>
<dbReference type="KEGG" id="psl:Psta_0005"/>
<dbReference type="eggNOG" id="COG0705">
    <property type="taxonomic scope" value="Bacteria"/>
</dbReference>
<dbReference type="AlphaFoldDB" id="D2QZE4"/>
<evidence type="ECO:0000259" key="9">
    <source>
        <dbReference type="Pfam" id="PF01694"/>
    </source>
</evidence>
<keyword evidence="6 8" id="KW-0472">Membrane</keyword>
<proteinExistence type="inferred from homology"/>
<keyword evidence="4" id="KW-0378">Hydrolase</keyword>
<dbReference type="GO" id="GO:0004252">
    <property type="term" value="F:serine-type endopeptidase activity"/>
    <property type="evidence" value="ECO:0007669"/>
    <property type="project" value="InterPro"/>
</dbReference>
<organism evidence="10 11">
    <name type="scientific">Pirellula staleyi (strain ATCC 27377 / DSM 6068 / ICPB 4128)</name>
    <name type="common">Pirella staleyi</name>
    <dbReference type="NCBI Taxonomy" id="530564"/>
    <lineage>
        <taxon>Bacteria</taxon>
        <taxon>Pseudomonadati</taxon>
        <taxon>Planctomycetota</taxon>
        <taxon>Planctomycetia</taxon>
        <taxon>Pirellulales</taxon>
        <taxon>Pirellulaceae</taxon>
        <taxon>Pirellula</taxon>
    </lineage>
</organism>
<feature type="transmembrane region" description="Helical" evidence="8">
    <location>
        <begin position="126"/>
        <end position="144"/>
    </location>
</feature>
<feature type="domain" description="Peptidase S54 rhomboid" evidence="9">
    <location>
        <begin position="90"/>
        <end position="234"/>
    </location>
</feature>
<dbReference type="Proteomes" id="UP000001887">
    <property type="component" value="Chromosome"/>
</dbReference>
<keyword evidence="5 8" id="KW-1133">Transmembrane helix</keyword>
<evidence type="ECO:0000256" key="8">
    <source>
        <dbReference type="SAM" id="Phobius"/>
    </source>
</evidence>
<dbReference type="InterPro" id="IPR022764">
    <property type="entry name" value="Peptidase_S54_rhomboid_dom"/>
</dbReference>
<feature type="transmembrane region" description="Helical" evidence="8">
    <location>
        <begin position="88"/>
        <end position="114"/>
    </location>
</feature>
<accession>D2QZE4</accession>
<protein>
    <submittedName>
        <fullName evidence="10">Rhomboid family protein</fullName>
    </submittedName>
</protein>
<dbReference type="Pfam" id="PF01694">
    <property type="entry name" value="Rhomboid"/>
    <property type="match status" value="1"/>
</dbReference>
<feature type="region of interest" description="Disordered" evidence="7">
    <location>
        <begin position="245"/>
        <end position="269"/>
    </location>
</feature>
<dbReference type="PANTHER" id="PTHR43731:SF14">
    <property type="entry name" value="PRESENILIN-ASSOCIATED RHOMBOID-LIKE PROTEIN, MITOCHONDRIAL"/>
    <property type="match status" value="1"/>
</dbReference>
<gene>
    <name evidence="10" type="ordered locus">Psta_0005</name>
</gene>
<name>D2QZE4_PIRSD</name>
<dbReference type="SUPFAM" id="SSF144091">
    <property type="entry name" value="Rhomboid-like"/>
    <property type="match status" value="1"/>
</dbReference>
<evidence type="ECO:0000256" key="7">
    <source>
        <dbReference type="SAM" id="MobiDB-lite"/>
    </source>
</evidence>